<dbReference type="CDD" id="cd05247">
    <property type="entry name" value="UDP_G4E_1_SDR_e"/>
    <property type="match status" value="1"/>
</dbReference>
<reference evidence="13" key="1">
    <citation type="journal article" date="2019" name="Int. J. Syst. Evol. Microbiol.">
        <title>The Global Catalogue of Microorganisms (GCM) 10K type strain sequencing project: providing services to taxonomists for standard genome sequencing and annotation.</title>
        <authorList>
            <consortium name="The Broad Institute Genomics Platform"/>
            <consortium name="The Broad Institute Genome Sequencing Center for Infectious Disease"/>
            <person name="Wu L."/>
            <person name="Ma J."/>
        </authorList>
    </citation>
    <scope>NUCLEOTIDE SEQUENCE [LARGE SCALE GENOMIC DNA]</scope>
    <source>
        <strain evidence="13">JCM 10425</strain>
    </source>
</reference>
<name>A0ABP3DNP0_9ACTN</name>
<evidence type="ECO:0000256" key="6">
    <source>
        <dbReference type="ARBA" id="ARBA00018569"/>
    </source>
</evidence>
<sequence>MTFPKLVLVTGGAGFIGSHTCVDLLENGYEVVIVDDFSNSSPQVLARIEQASGRSIAAFYRGDLRAPGLVDHIFRSHDIGAVVHFAAKKAVGESVDIPLEYYDINVSATTGLLRAMLAHGVHRLVFSSSCSVYGQTNAIPLDESEPAAPTNPYARSKWFCENIIADACRRYPELTAVALRYFNPIGAHESGLLGEDPQGVPNNVLPFMIQVAAGLRPELQVFGADYPTEDGTCVRDYIHVMDVADGHRIALENIGDRGGMRVFNLGTGVGTSVLGLIRAFEEVCGVSVPARIVGRREGDVPQLVADARAVAQAWGWRTNRDLAAMVRDAWDFQLRQAPQPVA</sequence>
<keyword evidence="8" id="KW-0299">Galactose metabolism</keyword>
<protein>
    <recommendedName>
        <fullName evidence="6 10">UDP-glucose 4-epimerase</fullName>
        <ecNumber evidence="5 10">5.1.3.2</ecNumber>
    </recommendedName>
</protein>
<dbReference type="InterPro" id="IPR036291">
    <property type="entry name" value="NAD(P)-bd_dom_sf"/>
</dbReference>
<dbReference type="RefSeq" id="WP_344648796.1">
    <property type="nucleotide sequence ID" value="NZ_BAAAGX010000009.1"/>
</dbReference>
<dbReference type="Pfam" id="PF01370">
    <property type="entry name" value="Epimerase"/>
    <property type="match status" value="1"/>
</dbReference>
<dbReference type="EMBL" id="BAAAGX010000009">
    <property type="protein sequence ID" value="GAA0237524.1"/>
    <property type="molecule type" value="Genomic_DNA"/>
</dbReference>
<evidence type="ECO:0000256" key="5">
    <source>
        <dbReference type="ARBA" id="ARBA00013189"/>
    </source>
</evidence>
<dbReference type="NCBIfam" id="NF007956">
    <property type="entry name" value="PRK10675.1"/>
    <property type="match status" value="1"/>
</dbReference>
<dbReference type="EC" id="5.1.3.2" evidence="5 10"/>
<proteinExistence type="inferred from homology"/>
<comment type="cofactor">
    <cofactor evidence="2 10">
        <name>NAD(+)</name>
        <dbReference type="ChEBI" id="CHEBI:57540"/>
    </cofactor>
</comment>
<accession>A0ABP3DNP0</accession>
<evidence type="ECO:0000256" key="9">
    <source>
        <dbReference type="ARBA" id="ARBA00023235"/>
    </source>
</evidence>
<keyword evidence="7 10" id="KW-0520">NAD</keyword>
<comment type="subunit">
    <text evidence="10">Homodimer.</text>
</comment>
<comment type="pathway">
    <text evidence="3 10">Carbohydrate metabolism; galactose metabolism.</text>
</comment>
<dbReference type="InterPro" id="IPR001509">
    <property type="entry name" value="Epimerase_deHydtase"/>
</dbReference>
<comment type="catalytic activity">
    <reaction evidence="1 10">
        <text>UDP-alpha-D-glucose = UDP-alpha-D-galactose</text>
        <dbReference type="Rhea" id="RHEA:22168"/>
        <dbReference type="ChEBI" id="CHEBI:58885"/>
        <dbReference type="ChEBI" id="CHEBI:66914"/>
        <dbReference type="EC" id="5.1.3.2"/>
    </reaction>
</comment>
<keyword evidence="9 10" id="KW-0413">Isomerase</keyword>
<evidence type="ECO:0000256" key="3">
    <source>
        <dbReference type="ARBA" id="ARBA00004947"/>
    </source>
</evidence>
<dbReference type="NCBIfam" id="TIGR01179">
    <property type="entry name" value="galE"/>
    <property type="match status" value="1"/>
</dbReference>
<evidence type="ECO:0000256" key="10">
    <source>
        <dbReference type="RuleBase" id="RU366046"/>
    </source>
</evidence>
<gene>
    <name evidence="12" type="primary">galE_2</name>
    <name evidence="12" type="ORF">GCM10009539_23490</name>
</gene>
<dbReference type="InterPro" id="IPR005886">
    <property type="entry name" value="UDP_G4E"/>
</dbReference>
<evidence type="ECO:0000256" key="7">
    <source>
        <dbReference type="ARBA" id="ARBA00023027"/>
    </source>
</evidence>
<keyword evidence="13" id="KW-1185">Reference proteome</keyword>
<comment type="similarity">
    <text evidence="4 10">Belongs to the NAD(P)-dependent epimerase/dehydratase family.</text>
</comment>
<evidence type="ECO:0000256" key="2">
    <source>
        <dbReference type="ARBA" id="ARBA00001911"/>
    </source>
</evidence>
<evidence type="ECO:0000256" key="4">
    <source>
        <dbReference type="ARBA" id="ARBA00007637"/>
    </source>
</evidence>
<dbReference type="PANTHER" id="PTHR43725:SF47">
    <property type="entry name" value="UDP-GLUCOSE 4-EPIMERASE"/>
    <property type="match status" value="1"/>
</dbReference>
<feature type="domain" description="NAD-dependent epimerase/dehydratase" evidence="11">
    <location>
        <begin position="7"/>
        <end position="266"/>
    </location>
</feature>
<dbReference type="SUPFAM" id="SSF51735">
    <property type="entry name" value="NAD(P)-binding Rossmann-fold domains"/>
    <property type="match status" value="1"/>
</dbReference>
<dbReference type="PANTHER" id="PTHR43725">
    <property type="entry name" value="UDP-GLUCOSE 4-EPIMERASE"/>
    <property type="match status" value="1"/>
</dbReference>
<evidence type="ECO:0000256" key="8">
    <source>
        <dbReference type="ARBA" id="ARBA00023144"/>
    </source>
</evidence>
<dbReference type="Gene3D" id="3.40.50.720">
    <property type="entry name" value="NAD(P)-binding Rossmann-like Domain"/>
    <property type="match status" value="1"/>
</dbReference>
<keyword evidence="10" id="KW-0119">Carbohydrate metabolism</keyword>
<dbReference type="Proteomes" id="UP001500967">
    <property type="component" value="Unassembled WGS sequence"/>
</dbReference>
<evidence type="ECO:0000259" key="11">
    <source>
        <dbReference type="Pfam" id="PF01370"/>
    </source>
</evidence>
<organism evidence="12 13">
    <name type="scientific">Cryptosporangium japonicum</name>
    <dbReference type="NCBI Taxonomy" id="80872"/>
    <lineage>
        <taxon>Bacteria</taxon>
        <taxon>Bacillati</taxon>
        <taxon>Actinomycetota</taxon>
        <taxon>Actinomycetes</taxon>
        <taxon>Cryptosporangiales</taxon>
        <taxon>Cryptosporangiaceae</taxon>
        <taxon>Cryptosporangium</taxon>
    </lineage>
</organism>
<evidence type="ECO:0000313" key="13">
    <source>
        <dbReference type="Proteomes" id="UP001500967"/>
    </source>
</evidence>
<comment type="caution">
    <text evidence="12">The sequence shown here is derived from an EMBL/GenBank/DDBJ whole genome shotgun (WGS) entry which is preliminary data.</text>
</comment>
<evidence type="ECO:0000256" key="1">
    <source>
        <dbReference type="ARBA" id="ARBA00000083"/>
    </source>
</evidence>
<dbReference type="Gene3D" id="3.90.25.10">
    <property type="entry name" value="UDP-galactose 4-epimerase, domain 1"/>
    <property type="match status" value="1"/>
</dbReference>
<evidence type="ECO:0000313" key="12">
    <source>
        <dbReference type="EMBL" id="GAA0237524.1"/>
    </source>
</evidence>